<dbReference type="HOGENOM" id="CLU_1916965_0_0_1"/>
<organism evidence="1 2">
    <name type="scientific">Colletotrichum sublineola</name>
    <name type="common">Sorghum anthracnose fungus</name>
    <dbReference type="NCBI Taxonomy" id="1173701"/>
    <lineage>
        <taxon>Eukaryota</taxon>
        <taxon>Fungi</taxon>
        <taxon>Dikarya</taxon>
        <taxon>Ascomycota</taxon>
        <taxon>Pezizomycotina</taxon>
        <taxon>Sordariomycetes</taxon>
        <taxon>Hypocreomycetidae</taxon>
        <taxon>Glomerellales</taxon>
        <taxon>Glomerellaceae</taxon>
        <taxon>Colletotrichum</taxon>
        <taxon>Colletotrichum graminicola species complex</taxon>
    </lineage>
</organism>
<dbReference type="OrthoDB" id="5979581at2759"/>
<proteinExistence type="predicted"/>
<evidence type="ECO:0000313" key="2">
    <source>
        <dbReference type="Proteomes" id="UP000027238"/>
    </source>
</evidence>
<dbReference type="eggNOG" id="KOG1290">
    <property type="taxonomic scope" value="Eukaryota"/>
</dbReference>
<protein>
    <submittedName>
        <fullName evidence="1">Putative serine/threonine-protein kinase SKY1</fullName>
    </submittedName>
</protein>
<dbReference type="AlphaFoldDB" id="A0A066X2M8"/>
<dbReference type="InterPro" id="IPR011009">
    <property type="entry name" value="Kinase-like_dom_sf"/>
</dbReference>
<reference evidence="2" key="1">
    <citation type="journal article" date="2014" name="Genome Announc.">
        <title>Draft genome sequence of Colletotrichum sublineola, a destructive pathogen of cultivated sorghum.</title>
        <authorList>
            <person name="Baroncelli R."/>
            <person name="Sanz-Martin J.M."/>
            <person name="Rech G.E."/>
            <person name="Sukno S.A."/>
            <person name="Thon M.R."/>
        </authorList>
    </citation>
    <scope>NUCLEOTIDE SEQUENCE [LARGE SCALE GENOMIC DNA]</scope>
    <source>
        <strain evidence="2">TX430BB</strain>
    </source>
</reference>
<comment type="caution">
    <text evidence="1">The sequence shown here is derived from an EMBL/GenBank/DDBJ whole genome shotgun (WGS) entry which is preliminary data.</text>
</comment>
<dbReference type="EMBL" id="JMSE01001537">
    <property type="protein sequence ID" value="KDN60250.1"/>
    <property type="molecule type" value="Genomic_DNA"/>
</dbReference>
<dbReference type="STRING" id="1173701.A0A066X2M8"/>
<dbReference type="GO" id="GO:0016301">
    <property type="term" value="F:kinase activity"/>
    <property type="evidence" value="ECO:0007669"/>
    <property type="project" value="UniProtKB-KW"/>
</dbReference>
<dbReference type="Gene3D" id="1.10.510.10">
    <property type="entry name" value="Transferase(Phosphotransferase) domain 1"/>
    <property type="match status" value="1"/>
</dbReference>
<dbReference type="Proteomes" id="UP000027238">
    <property type="component" value="Unassembled WGS sequence"/>
</dbReference>
<keyword evidence="1" id="KW-0418">Kinase</keyword>
<sequence length="132" mass="15203">MASPVVLEGVEPRVGCVPRQDEQDDDHLLQLVFRLGDLPEEIFQQWKTSSFYFTPERKLYNCQLGGVEDGEEPLMLEEPTMEGAFDKAAPELTEEEASIVKKLIRRILRYDPRERPSPAELLLDPWFQGIEV</sequence>
<keyword evidence="2" id="KW-1185">Reference proteome</keyword>
<gene>
    <name evidence="1" type="ORF">CSUB01_12202</name>
</gene>
<accession>A0A066X2M8</accession>
<evidence type="ECO:0000313" key="1">
    <source>
        <dbReference type="EMBL" id="KDN60250.1"/>
    </source>
</evidence>
<dbReference type="SUPFAM" id="SSF56112">
    <property type="entry name" value="Protein kinase-like (PK-like)"/>
    <property type="match status" value="1"/>
</dbReference>
<keyword evidence="1" id="KW-0808">Transferase</keyword>
<dbReference type="OMA" id="HIYHNEK"/>
<name>A0A066X2M8_COLSU</name>